<sequence>MSFFFALVIFLTVSLSESCMRMKPGDGVTAPKKPIVQFFADNSVTKDSVDFNPAGFVAQSNQKCANGWLYKVEAQMGKDPQMYGDSLAQYGMQVKCTTINVPGDTCICDSKDKCYQNTDLDVYVTLANTCDPDPTGAAGKCANAFMKAIVMADEGTHGFKPVDGGVTTTAAAAYDNAGKLKPFSDPYYLEVASIKCGRCPIGKPMACAEA</sequence>
<accession>A0A4U5LZ69</accession>
<feature type="chain" id="PRO_5020668878" evidence="1">
    <location>
        <begin position="17"/>
        <end position="210"/>
    </location>
</feature>
<feature type="signal peptide" evidence="1">
    <location>
        <begin position="1"/>
        <end position="16"/>
    </location>
</feature>
<comment type="caution">
    <text evidence="2">The sequence shown here is derived from an EMBL/GenBank/DDBJ whole genome shotgun (WGS) entry which is preliminary data.</text>
</comment>
<dbReference type="EMBL" id="AZBU02000011">
    <property type="protein sequence ID" value="TKR61620.1"/>
    <property type="molecule type" value="Genomic_DNA"/>
</dbReference>
<dbReference type="AlphaFoldDB" id="A0A4U5LZ69"/>
<evidence type="ECO:0000313" key="2">
    <source>
        <dbReference type="EMBL" id="TKR61620.1"/>
    </source>
</evidence>
<dbReference type="Proteomes" id="UP000298663">
    <property type="component" value="Unassembled WGS sequence"/>
</dbReference>
<organism evidence="2 3">
    <name type="scientific">Steinernema carpocapsae</name>
    <name type="common">Entomopathogenic nematode</name>
    <dbReference type="NCBI Taxonomy" id="34508"/>
    <lineage>
        <taxon>Eukaryota</taxon>
        <taxon>Metazoa</taxon>
        <taxon>Ecdysozoa</taxon>
        <taxon>Nematoda</taxon>
        <taxon>Chromadorea</taxon>
        <taxon>Rhabditida</taxon>
        <taxon>Tylenchina</taxon>
        <taxon>Panagrolaimomorpha</taxon>
        <taxon>Strongyloidoidea</taxon>
        <taxon>Steinernematidae</taxon>
        <taxon>Steinernema</taxon>
    </lineage>
</organism>
<gene>
    <name evidence="2" type="ORF">L596_028711</name>
</gene>
<name>A0A4U5LZ69_STECR</name>
<reference evidence="2 3" key="2">
    <citation type="journal article" date="2019" name="G3 (Bethesda)">
        <title>Hybrid Assembly of the Genome of the Entomopathogenic Nematode Steinernema carpocapsae Identifies the X-Chromosome.</title>
        <authorList>
            <person name="Serra L."/>
            <person name="Macchietto M."/>
            <person name="Macias-Munoz A."/>
            <person name="McGill C.J."/>
            <person name="Rodriguez I.M."/>
            <person name="Rodriguez B."/>
            <person name="Murad R."/>
            <person name="Mortazavi A."/>
        </authorList>
    </citation>
    <scope>NUCLEOTIDE SEQUENCE [LARGE SCALE GENOMIC DNA]</scope>
    <source>
        <strain evidence="2 3">ALL</strain>
    </source>
</reference>
<keyword evidence="1" id="KW-0732">Signal</keyword>
<evidence type="ECO:0000313" key="3">
    <source>
        <dbReference type="Proteomes" id="UP000298663"/>
    </source>
</evidence>
<proteinExistence type="predicted"/>
<keyword evidence="3" id="KW-1185">Reference proteome</keyword>
<protein>
    <submittedName>
        <fullName evidence="2">Uncharacterized protein</fullName>
    </submittedName>
</protein>
<reference evidence="2 3" key="1">
    <citation type="journal article" date="2015" name="Genome Biol.">
        <title>Comparative genomics of Steinernema reveals deeply conserved gene regulatory networks.</title>
        <authorList>
            <person name="Dillman A.R."/>
            <person name="Macchietto M."/>
            <person name="Porter C.F."/>
            <person name="Rogers A."/>
            <person name="Williams B."/>
            <person name="Antoshechkin I."/>
            <person name="Lee M.M."/>
            <person name="Goodwin Z."/>
            <person name="Lu X."/>
            <person name="Lewis E.E."/>
            <person name="Goodrich-Blair H."/>
            <person name="Stock S.P."/>
            <person name="Adams B.J."/>
            <person name="Sternberg P.W."/>
            <person name="Mortazavi A."/>
        </authorList>
    </citation>
    <scope>NUCLEOTIDE SEQUENCE [LARGE SCALE GENOMIC DNA]</scope>
    <source>
        <strain evidence="2 3">ALL</strain>
    </source>
</reference>
<evidence type="ECO:0000256" key="1">
    <source>
        <dbReference type="SAM" id="SignalP"/>
    </source>
</evidence>